<keyword evidence="3 7" id="KW-0812">Transmembrane</keyword>
<sequence>MSMPRRFWNCTTTAHAPEDDNKWKRTRLPHIQLSIVYLIATAEPISSTVIYPFINQFVRETGITRGDERKTGYYAGVIESVFYVAECATTIAWGRASDRWGRRPILLAGTLGLALSMFSFGLSSSFWVLLVSRCAQGTFNGNIGVVKNVLVEITDTTNRARAFSFYSPVWAGGTTLGPLIGGAFARPALRWPETFGRLQFFHDYPYFLPCAIAGFFSVFSFIVCLVLLRETLPSIIARRRIGGKLKPASPSRDTTSLRANTNGADYGATNHGIETDDETPLCQETADSPRNSASPPVLSVLTRPVCMAIANIGMLAFTDSSYQALVPLMYSTSIPLGGLGFNPARIGGILGAWGLLNGVINVMMFPFLMRKYGAWAVYRVGYSSFLISIGSFPLMSLLAKRSGEFDWPTVAAMVLQLTGSTMSYFSWASIQMFVIDSMPNPHSMATVNAIAQVTTSLARTFGPSFASSLFSLSLEHKLLGGYLVYAILISVILCGMRLAERLPRHLSNKM</sequence>
<organism evidence="9 10">
    <name type="scientific">Hohenbuehelia grisea</name>
    <dbReference type="NCBI Taxonomy" id="104357"/>
    <lineage>
        <taxon>Eukaryota</taxon>
        <taxon>Fungi</taxon>
        <taxon>Dikarya</taxon>
        <taxon>Basidiomycota</taxon>
        <taxon>Agaricomycotina</taxon>
        <taxon>Agaricomycetes</taxon>
        <taxon>Agaricomycetidae</taxon>
        <taxon>Agaricales</taxon>
        <taxon>Pleurotineae</taxon>
        <taxon>Pleurotaceae</taxon>
        <taxon>Hohenbuehelia</taxon>
    </lineage>
</organism>
<comment type="caution">
    <text evidence="9">The sequence shown here is derived from an EMBL/GenBank/DDBJ whole genome shotgun (WGS) entry which is preliminary data.</text>
</comment>
<feature type="compositionally biased region" description="Polar residues" evidence="6">
    <location>
        <begin position="251"/>
        <end position="263"/>
    </location>
</feature>
<dbReference type="SUPFAM" id="SSF103473">
    <property type="entry name" value="MFS general substrate transporter"/>
    <property type="match status" value="1"/>
</dbReference>
<feature type="compositionally biased region" description="Polar residues" evidence="6">
    <location>
        <begin position="285"/>
        <end position="294"/>
    </location>
</feature>
<feature type="transmembrane region" description="Helical" evidence="7">
    <location>
        <begin position="348"/>
        <end position="368"/>
    </location>
</feature>
<feature type="transmembrane region" description="Helical" evidence="7">
    <location>
        <begin position="479"/>
        <end position="499"/>
    </location>
</feature>
<evidence type="ECO:0000256" key="1">
    <source>
        <dbReference type="ARBA" id="ARBA00004141"/>
    </source>
</evidence>
<feature type="region of interest" description="Disordered" evidence="6">
    <location>
        <begin position="247"/>
        <end position="295"/>
    </location>
</feature>
<dbReference type="PROSITE" id="PS50850">
    <property type="entry name" value="MFS"/>
    <property type="match status" value="1"/>
</dbReference>
<feature type="domain" description="Major facilitator superfamily (MFS) profile" evidence="8">
    <location>
        <begin position="32"/>
        <end position="498"/>
    </location>
</feature>
<feature type="transmembrane region" description="Helical" evidence="7">
    <location>
        <begin position="206"/>
        <end position="228"/>
    </location>
</feature>
<dbReference type="PANTHER" id="PTHR23504">
    <property type="entry name" value="MAJOR FACILITATOR SUPERFAMILY DOMAIN-CONTAINING PROTEIN 10"/>
    <property type="match status" value="1"/>
</dbReference>
<keyword evidence="5 7" id="KW-0472">Membrane</keyword>
<evidence type="ECO:0000313" key="10">
    <source>
        <dbReference type="Proteomes" id="UP001556367"/>
    </source>
</evidence>
<dbReference type="InterPro" id="IPR011701">
    <property type="entry name" value="MFS"/>
</dbReference>
<dbReference type="PANTHER" id="PTHR23504:SF15">
    <property type="entry name" value="MAJOR FACILITATOR SUPERFAMILY (MFS) PROFILE DOMAIN-CONTAINING PROTEIN"/>
    <property type="match status" value="1"/>
</dbReference>
<dbReference type="Proteomes" id="UP001556367">
    <property type="component" value="Unassembled WGS sequence"/>
</dbReference>
<evidence type="ECO:0000313" key="9">
    <source>
        <dbReference type="EMBL" id="KAL0945401.1"/>
    </source>
</evidence>
<reference evidence="10" key="1">
    <citation type="submission" date="2024-06" db="EMBL/GenBank/DDBJ databases">
        <title>Multi-omics analyses provide insights into the biosynthesis of the anticancer antibiotic pleurotin in Hohenbuehelia grisea.</title>
        <authorList>
            <person name="Weaver J.A."/>
            <person name="Alberti F."/>
        </authorList>
    </citation>
    <scope>NUCLEOTIDE SEQUENCE [LARGE SCALE GENOMIC DNA]</scope>
    <source>
        <strain evidence="10">T-177</strain>
    </source>
</reference>
<dbReference type="InterPro" id="IPR036259">
    <property type="entry name" value="MFS_trans_sf"/>
</dbReference>
<evidence type="ECO:0000256" key="5">
    <source>
        <dbReference type="ARBA" id="ARBA00023136"/>
    </source>
</evidence>
<feature type="transmembrane region" description="Helical" evidence="7">
    <location>
        <begin position="105"/>
        <end position="130"/>
    </location>
</feature>
<dbReference type="EMBL" id="JASNQZ010000018">
    <property type="protein sequence ID" value="KAL0945401.1"/>
    <property type="molecule type" value="Genomic_DNA"/>
</dbReference>
<evidence type="ECO:0000256" key="3">
    <source>
        <dbReference type="ARBA" id="ARBA00022692"/>
    </source>
</evidence>
<keyword evidence="2" id="KW-0813">Transport</keyword>
<evidence type="ECO:0000259" key="8">
    <source>
        <dbReference type="PROSITE" id="PS50850"/>
    </source>
</evidence>
<feature type="transmembrane region" description="Helical" evidence="7">
    <location>
        <begin position="73"/>
        <end position="93"/>
    </location>
</feature>
<name>A0ABR3IQ42_9AGAR</name>
<accession>A0ABR3IQ42</accession>
<protein>
    <recommendedName>
        <fullName evidence="8">Major facilitator superfamily (MFS) profile domain-containing protein</fullName>
    </recommendedName>
</protein>
<dbReference type="InterPro" id="IPR020846">
    <property type="entry name" value="MFS_dom"/>
</dbReference>
<evidence type="ECO:0000256" key="4">
    <source>
        <dbReference type="ARBA" id="ARBA00022989"/>
    </source>
</evidence>
<keyword evidence="10" id="KW-1185">Reference proteome</keyword>
<dbReference type="Pfam" id="PF07690">
    <property type="entry name" value="MFS_1"/>
    <property type="match status" value="1"/>
</dbReference>
<gene>
    <name evidence="9" type="ORF">HGRIS_000894</name>
</gene>
<feature type="transmembrane region" description="Helical" evidence="7">
    <location>
        <begin position="380"/>
        <end position="398"/>
    </location>
</feature>
<dbReference type="Gene3D" id="1.20.1250.20">
    <property type="entry name" value="MFS general substrate transporter like domains"/>
    <property type="match status" value="1"/>
</dbReference>
<evidence type="ECO:0000256" key="6">
    <source>
        <dbReference type="SAM" id="MobiDB-lite"/>
    </source>
</evidence>
<evidence type="ECO:0000256" key="2">
    <source>
        <dbReference type="ARBA" id="ARBA00022448"/>
    </source>
</evidence>
<evidence type="ECO:0000256" key="7">
    <source>
        <dbReference type="SAM" id="Phobius"/>
    </source>
</evidence>
<comment type="subcellular location">
    <subcellularLocation>
        <location evidence="1">Membrane</location>
        <topology evidence="1">Multi-pass membrane protein</topology>
    </subcellularLocation>
</comment>
<proteinExistence type="predicted"/>
<keyword evidence="4 7" id="KW-1133">Transmembrane helix</keyword>